<keyword evidence="1" id="KW-0472">Membrane</keyword>
<keyword evidence="1" id="KW-1133">Transmembrane helix</keyword>
<gene>
    <name evidence="2" type="ORF">JCM19237_2201</name>
</gene>
<name>A0A090QLQ8_9GAMM</name>
<protein>
    <submittedName>
        <fullName evidence="2">Uncharacterized protein</fullName>
    </submittedName>
</protein>
<dbReference type="Proteomes" id="UP000029227">
    <property type="component" value="Unassembled WGS sequence"/>
</dbReference>
<dbReference type="AlphaFoldDB" id="A0A090QLQ8"/>
<organism evidence="2 3">
    <name type="scientific">Photobacterium aphoticum</name>
    <dbReference type="NCBI Taxonomy" id="754436"/>
    <lineage>
        <taxon>Bacteria</taxon>
        <taxon>Pseudomonadati</taxon>
        <taxon>Pseudomonadota</taxon>
        <taxon>Gammaproteobacteria</taxon>
        <taxon>Vibrionales</taxon>
        <taxon>Vibrionaceae</taxon>
        <taxon>Photobacterium</taxon>
    </lineage>
</organism>
<feature type="transmembrane region" description="Helical" evidence="1">
    <location>
        <begin position="67"/>
        <end position="87"/>
    </location>
</feature>
<keyword evidence="1" id="KW-0812">Transmembrane</keyword>
<evidence type="ECO:0000256" key="1">
    <source>
        <dbReference type="SAM" id="Phobius"/>
    </source>
</evidence>
<evidence type="ECO:0000313" key="2">
    <source>
        <dbReference type="EMBL" id="GAL04050.1"/>
    </source>
</evidence>
<proteinExistence type="predicted"/>
<evidence type="ECO:0000313" key="3">
    <source>
        <dbReference type="Proteomes" id="UP000029227"/>
    </source>
</evidence>
<dbReference type="STRING" id="754436.JCM19237_2201"/>
<comment type="caution">
    <text evidence="2">The sequence shown here is derived from an EMBL/GenBank/DDBJ whole genome shotgun (WGS) entry which is preliminary data.</text>
</comment>
<sequence>MKCPSCKSKIDEKQAREKADSEQRVRCPECQVWLKEDPKASQLLNIGFFTWLAGTAGKGMIDGTPDVMMLLNIPVLVGLVMMAIWFVRGKWITA</sequence>
<accession>A0A090QLQ8</accession>
<reference evidence="2 3" key="1">
    <citation type="journal article" date="2014" name="Genome Announc.">
        <title>Draft Genome Sequences of Two Vibrionaceae Species, Vibrio ponticus C121 and Photobacterium aphoticum C119, Isolated as Coral Reef Microbiota.</title>
        <authorList>
            <person name="Al-saari N."/>
            <person name="Meirelles P.M."/>
            <person name="Mino S."/>
            <person name="Suda W."/>
            <person name="Oshima K."/>
            <person name="Hattori M."/>
            <person name="Ohkuma M."/>
            <person name="Thompson F.L."/>
            <person name="Gomez-Gil B."/>
            <person name="Sawabe T."/>
            <person name="Sawabe T."/>
        </authorList>
    </citation>
    <scope>NUCLEOTIDE SEQUENCE [LARGE SCALE GENOMIC DNA]</scope>
    <source>
        <strain evidence="2 3">JCM 19237</strain>
    </source>
</reference>
<dbReference type="EMBL" id="BBMN01000003">
    <property type="protein sequence ID" value="GAL04050.1"/>
    <property type="molecule type" value="Genomic_DNA"/>
</dbReference>